<proteinExistence type="predicted"/>
<dbReference type="OrthoDB" id="7868833at2"/>
<dbReference type="Proteomes" id="UP000054396">
    <property type="component" value="Unassembled WGS sequence"/>
</dbReference>
<accession>A0A0W7WLC9</accession>
<evidence type="ECO:0008006" key="4">
    <source>
        <dbReference type="Google" id="ProtNLM"/>
    </source>
</evidence>
<sequence length="114" mass="12140">MLESSLRPRPRPAGFEKTVARAQAARTEAAEDGQMTKARELATTEAPLARDGMMLLGTFGTEASMSALIRLPDGQMHKVARGDKVGGHRVLGISDARVILQARGRSQTLAMPAA</sequence>
<dbReference type="AlphaFoldDB" id="A0A0W7WLC9"/>
<evidence type="ECO:0000313" key="2">
    <source>
        <dbReference type="EMBL" id="KUF11387.1"/>
    </source>
</evidence>
<evidence type="ECO:0000313" key="3">
    <source>
        <dbReference type="Proteomes" id="UP000054396"/>
    </source>
</evidence>
<protein>
    <recommendedName>
        <fullName evidence="4">Pilus assembly protein PilP</fullName>
    </recommendedName>
</protein>
<keyword evidence="3" id="KW-1185">Reference proteome</keyword>
<name>A0A0W7WLC9_9RHOB</name>
<evidence type="ECO:0000256" key="1">
    <source>
        <dbReference type="SAM" id="MobiDB-lite"/>
    </source>
</evidence>
<dbReference type="EMBL" id="LPXO01000003">
    <property type="protein sequence ID" value="KUF11387.1"/>
    <property type="molecule type" value="Genomic_DNA"/>
</dbReference>
<comment type="caution">
    <text evidence="2">The sequence shown here is derived from an EMBL/GenBank/DDBJ whole genome shotgun (WGS) entry which is preliminary data.</text>
</comment>
<reference evidence="2 3" key="1">
    <citation type="submission" date="2015-12" db="EMBL/GenBank/DDBJ databases">
        <authorList>
            <person name="Shamseldin A."/>
            <person name="Moawad H."/>
            <person name="Abd El-Rahim W.M."/>
            <person name="Sadowsky M.J."/>
        </authorList>
    </citation>
    <scope>NUCLEOTIDE SEQUENCE [LARGE SCALE GENOMIC DNA]</scope>
    <source>
        <strain evidence="2 3">SJ5A-1</strain>
    </source>
</reference>
<feature type="region of interest" description="Disordered" evidence="1">
    <location>
        <begin position="1"/>
        <end position="35"/>
    </location>
</feature>
<dbReference type="STRING" id="1685382.AVJ23_06370"/>
<gene>
    <name evidence="2" type="ORF">AVJ23_06370</name>
</gene>
<organism evidence="2 3">
    <name type="scientific">Pseudoponticoccus marisrubri</name>
    <dbReference type="NCBI Taxonomy" id="1685382"/>
    <lineage>
        <taxon>Bacteria</taxon>
        <taxon>Pseudomonadati</taxon>
        <taxon>Pseudomonadota</taxon>
        <taxon>Alphaproteobacteria</taxon>
        <taxon>Rhodobacterales</taxon>
        <taxon>Roseobacteraceae</taxon>
        <taxon>Pseudoponticoccus</taxon>
    </lineage>
</organism>
<dbReference type="RefSeq" id="WP_058861332.1">
    <property type="nucleotide sequence ID" value="NZ_LPXO01000003.1"/>
</dbReference>